<dbReference type="Pfam" id="PF01546">
    <property type="entry name" value="Peptidase_M20"/>
    <property type="match status" value="1"/>
</dbReference>
<evidence type="ECO:0000313" key="4">
    <source>
        <dbReference type="EMBL" id="WAB82180.1"/>
    </source>
</evidence>
<dbReference type="Proteomes" id="UP001164706">
    <property type="component" value="Chromosome"/>
</dbReference>
<keyword evidence="2" id="KW-0464">Manganese</keyword>
<organism evidence="4 5">
    <name type="scientific">Microcella daejeonensis</name>
    <dbReference type="NCBI Taxonomy" id="2994971"/>
    <lineage>
        <taxon>Bacteria</taxon>
        <taxon>Bacillati</taxon>
        <taxon>Actinomycetota</taxon>
        <taxon>Actinomycetes</taxon>
        <taxon>Micrococcales</taxon>
        <taxon>Microbacteriaceae</taxon>
        <taxon>Microcella</taxon>
    </lineage>
</organism>
<dbReference type="EMBL" id="CP113089">
    <property type="protein sequence ID" value="WAB82180.1"/>
    <property type="molecule type" value="Genomic_DNA"/>
</dbReference>
<protein>
    <submittedName>
        <fullName evidence="4">Amidohydrolase</fullName>
    </submittedName>
</protein>
<sequence length="408" mass="43024">MTISLDALYRDLHAHPELSFAETRTAGIVAAHLRDLGLEVTEGVGRTGVVGVLRNGDGPVIALRADMDALPVVEQTGLPYASTVRALGADGVETGVMHACGHDMHVTWLLGALERLVAERGTWSGTVVALFQPAEETIGGAKAMIDDGLLDRFPRPQIVLGQHLTHIPAGVVSLTAGPAMAGADSITVRIHGRGGHGSRPQSTIDPVVTASAIVMRLQTLVSREVQPRDLAVVTVGFLHAGTKSNIIPAEATLGLSVRSLDAGVRARLLDGIRRIVEAECQASGMTVPPEITVDDTAAATINDVAATERLRARFAERFGADDVIDFGTRTGSEDVNEFSTAAGVPLVYWFVGGLDPVAWRTAEAAGRLEEDVPTNHSPFFAPVLHPTIERGVETLVEAALENLGPATR</sequence>
<dbReference type="InterPro" id="IPR036264">
    <property type="entry name" value="Bact_exopeptidase_dim_dom"/>
</dbReference>
<feature type="binding site" evidence="2">
    <location>
        <position position="102"/>
    </location>
    <ligand>
        <name>Mn(2+)</name>
        <dbReference type="ChEBI" id="CHEBI:29035"/>
        <label>2</label>
    </ligand>
</feature>
<name>A0A9E8MM55_9MICO</name>
<dbReference type="PIRSF" id="PIRSF005962">
    <property type="entry name" value="Pept_M20D_amidohydro"/>
    <property type="match status" value="1"/>
</dbReference>
<dbReference type="SUPFAM" id="SSF55031">
    <property type="entry name" value="Bacterial exopeptidase dimerisation domain"/>
    <property type="match status" value="1"/>
</dbReference>
<dbReference type="PANTHER" id="PTHR11014:SF63">
    <property type="entry name" value="METALLOPEPTIDASE, PUTATIVE (AFU_ORTHOLOGUE AFUA_6G09600)-RELATED"/>
    <property type="match status" value="1"/>
</dbReference>
<dbReference type="InterPro" id="IPR011650">
    <property type="entry name" value="Peptidase_M20_dimer"/>
</dbReference>
<dbReference type="RefSeq" id="WP_267782105.1">
    <property type="nucleotide sequence ID" value="NZ_CP113089.1"/>
</dbReference>
<feature type="binding site" evidence="2">
    <location>
        <position position="100"/>
    </location>
    <ligand>
        <name>Mn(2+)</name>
        <dbReference type="ChEBI" id="CHEBI:29035"/>
        <label>2</label>
    </ligand>
</feature>
<dbReference type="InterPro" id="IPR002933">
    <property type="entry name" value="Peptidase_M20"/>
</dbReference>
<accession>A0A9E8MM55</accession>
<dbReference type="PANTHER" id="PTHR11014">
    <property type="entry name" value="PEPTIDASE M20 FAMILY MEMBER"/>
    <property type="match status" value="1"/>
</dbReference>
<dbReference type="Gene3D" id="3.30.70.360">
    <property type="match status" value="1"/>
</dbReference>
<feature type="binding site" evidence="2">
    <location>
        <position position="163"/>
    </location>
    <ligand>
        <name>Mn(2+)</name>
        <dbReference type="ChEBI" id="CHEBI:29035"/>
        <label>2</label>
    </ligand>
</feature>
<feature type="binding site" evidence="2">
    <location>
        <position position="136"/>
    </location>
    <ligand>
        <name>Mn(2+)</name>
        <dbReference type="ChEBI" id="CHEBI:29035"/>
        <label>2</label>
    </ligand>
</feature>
<evidence type="ECO:0000256" key="1">
    <source>
        <dbReference type="ARBA" id="ARBA00022801"/>
    </source>
</evidence>
<dbReference type="SUPFAM" id="SSF53187">
    <property type="entry name" value="Zn-dependent exopeptidases"/>
    <property type="match status" value="1"/>
</dbReference>
<gene>
    <name evidence="4" type="ORF">OVN18_04010</name>
</gene>
<keyword evidence="2" id="KW-0479">Metal-binding</keyword>
<dbReference type="InterPro" id="IPR017439">
    <property type="entry name" value="Amidohydrolase"/>
</dbReference>
<dbReference type="GO" id="GO:0046872">
    <property type="term" value="F:metal ion binding"/>
    <property type="evidence" value="ECO:0007669"/>
    <property type="project" value="UniProtKB-KW"/>
</dbReference>
<comment type="cofactor">
    <cofactor evidence="2">
        <name>Mn(2+)</name>
        <dbReference type="ChEBI" id="CHEBI:29035"/>
    </cofactor>
    <text evidence="2">The Mn(2+) ion enhances activity.</text>
</comment>
<dbReference type="FunFam" id="3.30.70.360:FF:000001">
    <property type="entry name" value="N-acetyldiaminopimelate deacetylase"/>
    <property type="match status" value="1"/>
</dbReference>
<dbReference type="GO" id="GO:0050118">
    <property type="term" value="F:N-acetyldiaminopimelate deacetylase activity"/>
    <property type="evidence" value="ECO:0007669"/>
    <property type="project" value="UniProtKB-ARBA"/>
</dbReference>
<dbReference type="AlphaFoldDB" id="A0A9E8MM55"/>
<evidence type="ECO:0000256" key="2">
    <source>
        <dbReference type="PIRSR" id="PIRSR005962-1"/>
    </source>
</evidence>
<proteinExistence type="predicted"/>
<evidence type="ECO:0000259" key="3">
    <source>
        <dbReference type="Pfam" id="PF07687"/>
    </source>
</evidence>
<feature type="binding site" evidence="2">
    <location>
        <position position="376"/>
    </location>
    <ligand>
        <name>Mn(2+)</name>
        <dbReference type="ChEBI" id="CHEBI:29035"/>
        <label>2</label>
    </ligand>
</feature>
<dbReference type="KEGG" id="mdb:OVN18_04010"/>
<keyword evidence="1" id="KW-0378">Hydrolase</keyword>
<dbReference type="Gene3D" id="3.40.630.10">
    <property type="entry name" value="Zn peptidases"/>
    <property type="match status" value="1"/>
</dbReference>
<feature type="domain" description="Peptidase M20 dimerisation" evidence="3">
    <location>
        <begin position="182"/>
        <end position="280"/>
    </location>
</feature>
<dbReference type="GO" id="GO:0019877">
    <property type="term" value="P:diaminopimelate biosynthetic process"/>
    <property type="evidence" value="ECO:0007669"/>
    <property type="project" value="UniProtKB-ARBA"/>
</dbReference>
<dbReference type="NCBIfam" id="TIGR01891">
    <property type="entry name" value="amidohydrolases"/>
    <property type="match status" value="1"/>
</dbReference>
<dbReference type="Pfam" id="PF07687">
    <property type="entry name" value="M20_dimer"/>
    <property type="match status" value="1"/>
</dbReference>
<evidence type="ECO:0000313" key="5">
    <source>
        <dbReference type="Proteomes" id="UP001164706"/>
    </source>
</evidence>
<reference evidence="4" key="1">
    <citation type="submission" date="2022-11" db="EMBL/GenBank/DDBJ databases">
        <title>Description of Microcella daejonensis nov. sp, isolated from riverside soil.</title>
        <authorList>
            <person name="Molina K.M."/>
            <person name="Kim S.B."/>
        </authorList>
    </citation>
    <scope>NUCLEOTIDE SEQUENCE</scope>
    <source>
        <strain evidence="4">MMS21-STM12</strain>
    </source>
</reference>
<keyword evidence="5" id="KW-1185">Reference proteome</keyword>